<dbReference type="SUPFAM" id="SSF46579">
    <property type="entry name" value="Prefoldin"/>
    <property type="match status" value="1"/>
</dbReference>
<evidence type="ECO:0000313" key="4">
    <source>
        <dbReference type="EMBL" id="JAG82270.1"/>
    </source>
</evidence>
<dbReference type="InterPro" id="IPR009053">
    <property type="entry name" value="Prefoldin"/>
</dbReference>
<dbReference type="EMBL" id="GBYB01012503">
    <property type="protein sequence ID" value="JAG82270.1"/>
    <property type="molecule type" value="Transcribed_RNA"/>
</dbReference>
<dbReference type="GO" id="GO:0016272">
    <property type="term" value="C:prefoldin complex"/>
    <property type="evidence" value="ECO:0007669"/>
    <property type="project" value="InterPro"/>
</dbReference>
<reference evidence="4" key="1">
    <citation type="submission" date="2015-01" db="EMBL/GenBank/DDBJ databases">
        <title>Transcriptome Assembly of Fopius arisanus.</title>
        <authorList>
            <person name="Geib S."/>
        </authorList>
    </citation>
    <scope>NUCLEOTIDE SEQUENCE</scope>
</reference>
<accession>A0A0C9QDI8</accession>
<comment type="similarity">
    <text evidence="1">Belongs to the UXT family.</text>
</comment>
<dbReference type="GO" id="GO:1990113">
    <property type="term" value="P:RNA polymerase I assembly"/>
    <property type="evidence" value="ECO:0007669"/>
    <property type="project" value="TreeGrafter"/>
</dbReference>
<organism evidence="4">
    <name type="scientific">Fopius arisanus</name>
    <dbReference type="NCBI Taxonomy" id="64838"/>
    <lineage>
        <taxon>Eukaryota</taxon>
        <taxon>Metazoa</taxon>
        <taxon>Ecdysozoa</taxon>
        <taxon>Arthropoda</taxon>
        <taxon>Hexapoda</taxon>
        <taxon>Insecta</taxon>
        <taxon>Pterygota</taxon>
        <taxon>Neoptera</taxon>
        <taxon>Endopterygota</taxon>
        <taxon>Hymenoptera</taxon>
        <taxon>Apocrita</taxon>
        <taxon>Ichneumonoidea</taxon>
        <taxon>Braconidae</taxon>
        <taxon>Opiinae</taxon>
        <taxon>Fopius</taxon>
    </lineage>
</organism>
<evidence type="ECO:0000256" key="3">
    <source>
        <dbReference type="SAM" id="Coils"/>
    </source>
</evidence>
<feature type="coiled-coil region" evidence="3">
    <location>
        <begin position="22"/>
        <end position="59"/>
    </location>
</feature>
<dbReference type="InterPro" id="IPR004127">
    <property type="entry name" value="Prefoldin_subunit_alpha"/>
</dbReference>
<dbReference type="NCBIfam" id="TIGR00293">
    <property type="entry name" value="prefoldin subunit alpha"/>
    <property type="match status" value="1"/>
</dbReference>
<name>A0A0C9QDI8_9HYME</name>
<dbReference type="GO" id="GO:0051082">
    <property type="term" value="F:unfolded protein binding"/>
    <property type="evidence" value="ECO:0007669"/>
    <property type="project" value="InterPro"/>
</dbReference>
<dbReference type="Pfam" id="PF02996">
    <property type="entry name" value="Prefoldin"/>
    <property type="match status" value="1"/>
</dbReference>
<dbReference type="GO" id="GO:0006457">
    <property type="term" value="P:protein folding"/>
    <property type="evidence" value="ECO:0007669"/>
    <property type="project" value="InterPro"/>
</dbReference>
<dbReference type="GO" id="GO:1990114">
    <property type="term" value="P:RNA polymerase II core complex assembly"/>
    <property type="evidence" value="ECO:0007669"/>
    <property type="project" value="TreeGrafter"/>
</dbReference>
<feature type="non-terminal residue" evidence="4">
    <location>
        <position position="1"/>
    </location>
</feature>
<evidence type="ECO:0000256" key="2">
    <source>
        <dbReference type="ARBA" id="ARBA00010048"/>
    </source>
</evidence>
<sequence length="152" mass="17617">DFCCEMSKMSLFTSKNLEIFVNEFLKEDLKQLEHHINNYNGEIMEYVQLKNTLEALNENSDGSFKTQMDIGGNMFMEAKVDNPSNSVLVDVGKGYFVEFTLEEALKFLEFKVKVLTNECNVLREESVKKRSDIKLALMCIAEQENFYPNKQD</sequence>
<comment type="similarity">
    <text evidence="2">Belongs to the prefoldin subunit alpha family.</text>
</comment>
<dbReference type="AlphaFoldDB" id="A0A0C9QDI8"/>
<dbReference type="PRINTS" id="PR01502">
    <property type="entry name" value="UXTPROTEIN"/>
</dbReference>
<dbReference type="PANTHER" id="PTHR12674:SF2">
    <property type="entry name" value="PREFOLDIN SUBUNIT 5"/>
    <property type="match status" value="1"/>
</dbReference>
<dbReference type="GO" id="GO:0003714">
    <property type="term" value="F:transcription corepressor activity"/>
    <property type="evidence" value="ECO:0007669"/>
    <property type="project" value="InterPro"/>
</dbReference>
<dbReference type="InterPro" id="IPR011599">
    <property type="entry name" value="PFD_alpha_archaea"/>
</dbReference>
<dbReference type="GO" id="GO:0005737">
    <property type="term" value="C:cytoplasm"/>
    <property type="evidence" value="ECO:0007669"/>
    <property type="project" value="TreeGrafter"/>
</dbReference>
<dbReference type="CDD" id="cd23158">
    <property type="entry name" value="Prefoldin_UXT"/>
    <property type="match status" value="1"/>
</dbReference>
<keyword evidence="3" id="KW-0175">Coiled coil</keyword>
<proteinExistence type="inferred from homology"/>
<dbReference type="GO" id="GO:1990115">
    <property type="term" value="P:RNA polymerase III assembly"/>
    <property type="evidence" value="ECO:0007669"/>
    <property type="project" value="TreeGrafter"/>
</dbReference>
<dbReference type="Gene3D" id="1.10.287.370">
    <property type="match status" value="1"/>
</dbReference>
<dbReference type="PANTHER" id="PTHR12674">
    <property type="entry name" value="PREFOLDIN SUBUNIT 5"/>
    <property type="match status" value="1"/>
</dbReference>
<dbReference type="InterPro" id="IPR003994">
    <property type="entry name" value="UXT"/>
</dbReference>
<gene>
    <name evidence="4" type="primary">UXT</name>
    <name evidence="4" type="ORF">g.915</name>
</gene>
<dbReference type="GO" id="GO:0000122">
    <property type="term" value="P:negative regulation of transcription by RNA polymerase II"/>
    <property type="evidence" value="ECO:0007669"/>
    <property type="project" value="InterPro"/>
</dbReference>
<evidence type="ECO:0000256" key="1">
    <source>
        <dbReference type="ARBA" id="ARBA00007666"/>
    </source>
</evidence>
<protein>
    <submittedName>
        <fullName evidence="4">UXT protein</fullName>
    </submittedName>
</protein>